<evidence type="ECO:0000256" key="5">
    <source>
        <dbReference type="ARBA" id="ARBA00023136"/>
    </source>
</evidence>
<feature type="transmembrane region" description="Helical" evidence="7">
    <location>
        <begin position="510"/>
        <end position="533"/>
    </location>
</feature>
<evidence type="ECO:0000256" key="6">
    <source>
        <dbReference type="ARBA" id="ARBA00038076"/>
    </source>
</evidence>
<evidence type="ECO:0000313" key="9">
    <source>
        <dbReference type="EMBL" id="GAA3808714.1"/>
    </source>
</evidence>
<reference evidence="10" key="1">
    <citation type="journal article" date="2019" name="Int. J. Syst. Evol. Microbiol.">
        <title>The Global Catalogue of Microorganisms (GCM) 10K type strain sequencing project: providing services to taxonomists for standard genome sequencing and annotation.</title>
        <authorList>
            <consortium name="The Broad Institute Genomics Platform"/>
            <consortium name="The Broad Institute Genome Sequencing Center for Infectious Disease"/>
            <person name="Wu L."/>
            <person name="Ma J."/>
        </authorList>
    </citation>
    <scope>NUCLEOTIDE SEQUENCE [LARGE SCALE GENOMIC DNA]</scope>
    <source>
        <strain evidence="10">JCM 16953</strain>
    </source>
</reference>
<evidence type="ECO:0000259" key="8">
    <source>
        <dbReference type="Pfam" id="PF02687"/>
    </source>
</evidence>
<feature type="transmembrane region" description="Helical" evidence="7">
    <location>
        <begin position="69"/>
        <end position="92"/>
    </location>
</feature>
<comment type="similarity">
    <text evidence="6">Belongs to the ABC-4 integral membrane protein family.</text>
</comment>
<keyword evidence="10" id="KW-1185">Reference proteome</keyword>
<evidence type="ECO:0000256" key="2">
    <source>
        <dbReference type="ARBA" id="ARBA00022475"/>
    </source>
</evidence>
<accession>A0ABP7I155</accession>
<dbReference type="RefSeq" id="WP_344772807.1">
    <property type="nucleotide sequence ID" value="NZ_BAABAH010000002.1"/>
</dbReference>
<keyword evidence="3 7" id="KW-0812">Transmembrane</keyword>
<evidence type="ECO:0000256" key="7">
    <source>
        <dbReference type="SAM" id="Phobius"/>
    </source>
</evidence>
<dbReference type="EMBL" id="BAABAH010000002">
    <property type="protein sequence ID" value="GAA3808714.1"/>
    <property type="molecule type" value="Genomic_DNA"/>
</dbReference>
<proteinExistence type="inferred from homology"/>
<evidence type="ECO:0000256" key="1">
    <source>
        <dbReference type="ARBA" id="ARBA00004651"/>
    </source>
</evidence>
<feature type="transmembrane region" description="Helical" evidence="7">
    <location>
        <begin position="604"/>
        <end position="624"/>
    </location>
</feature>
<keyword evidence="2" id="KW-1003">Cell membrane</keyword>
<evidence type="ECO:0000256" key="4">
    <source>
        <dbReference type="ARBA" id="ARBA00022989"/>
    </source>
</evidence>
<dbReference type="Proteomes" id="UP001501821">
    <property type="component" value="Unassembled WGS sequence"/>
</dbReference>
<feature type="domain" description="ABC3 transporter permease C-terminal" evidence="8">
    <location>
        <begin position="515"/>
        <end position="620"/>
    </location>
</feature>
<protein>
    <recommendedName>
        <fullName evidence="8">ABC3 transporter permease C-terminal domain-containing protein</fullName>
    </recommendedName>
</protein>
<feature type="transmembrane region" description="Helical" evidence="7">
    <location>
        <begin position="113"/>
        <end position="139"/>
    </location>
</feature>
<dbReference type="Pfam" id="PF02687">
    <property type="entry name" value="FtsX"/>
    <property type="match status" value="2"/>
</dbReference>
<feature type="transmembrane region" description="Helical" evidence="7">
    <location>
        <begin position="293"/>
        <end position="312"/>
    </location>
</feature>
<feature type="transmembrane region" description="Helical" evidence="7">
    <location>
        <begin position="204"/>
        <end position="227"/>
    </location>
</feature>
<dbReference type="PANTHER" id="PTHR30572">
    <property type="entry name" value="MEMBRANE COMPONENT OF TRANSPORTER-RELATED"/>
    <property type="match status" value="1"/>
</dbReference>
<feature type="transmembrane region" description="Helical" evidence="7">
    <location>
        <begin position="159"/>
        <end position="183"/>
    </location>
</feature>
<feature type="transmembrane region" description="Helical" evidence="7">
    <location>
        <begin position="554"/>
        <end position="584"/>
    </location>
</feature>
<feature type="domain" description="ABC3 transporter permease C-terminal" evidence="8">
    <location>
        <begin position="70"/>
        <end position="188"/>
    </location>
</feature>
<dbReference type="InterPro" id="IPR003838">
    <property type="entry name" value="ABC3_permease_C"/>
</dbReference>
<keyword evidence="4 7" id="KW-1133">Transmembrane helix</keyword>
<evidence type="ECO:0000256" key="3">
    <source>
        <dbReference type="ARBA" id="ARBA00022692"/>
    </source>
</evidence>
<evidence type="ECO:0000313" key="10">
    <source>
        <dbReference type="Proteomes" id="UP001501821"/>
    </source>
</evidence>
<comment type="subcellular location">
    <subcellularLocation>
        <location evidence="1">Cell membrane</location>
        <topology evidence="1">Multi-pass membrane protein</topology>
    </subcellularLocation>
</comment>
<dbReference type="InterPro" id="IPR050250">
    <property type="entry name" value="Macrolide_Exporter_MacB"/>
</dbReference>
<sequence length="639" mass="65422">MWSVALHTVRDRWTLFIGAVLSVALGVALVQSSSVLLVAADRAHAAPGATPAEARAIRTAADGVTSLMGISITLGLFLTVFIIGSTLAFTVVERRRELALLRLSGASRRQVRRLLVGEGVIVGVVGTGLGALIGPVATAVELRFVHRAGLDASVLDLRFPSWILLVDLGAGLGSALAGVLVAARRAGRVRPLDALRETGTESRVMTVGRWTWGLLFGVPAVGGALLVQSSGNVLTSVLVGLLVIVAGSVALQQLSPLVVPLVARAFALPARRHVLGELAQAGMRDGVRRSATTAGPVIVLVGLVVGLLGILSTQTEATRVERIQQSSADLVVVSHGDVSDRIRAVPGVAVVDPETDVDVPLQAPRARGGWRPVGAALVTAVDPAGYTRLTHQPLDSGELTAFAPGSAVLGPSALDDGLGDLTTVRVGGRQLEVVARVDTTIAGGADVLVDRADIPAARLRHAPTTTFVEIAPGTPVADVRRELAGLGTVSTVSEWADDLAREQSTENGSVMLALAGLGGLYAFLSLVNAVAVGTAQRRREFAVARVTGASRRQMIAAVAIESLGVGAIGIALGATVVAVCMLGIRHGMEATLGVPVMEIPWGLAAGLGAAVLVAGAAAAAAAGWSATRDAPIRLVAARE</sequence>
<gene>
    <name evidence="9" type="ORF">GCM10022242_09460</name>
</gene>
<dbReference type="PANTHER" id="PTHR30572:SF4">
    <property type="entry name" value="ABC TRANSPORTER PERMEASE YTRF"/>
    <property type="match status" value="1"/>
</dbReference>
<name>A0ABP7I155_9ACTN</name>
<organism evidence="9 10">
    <name type="scientific">Nocardioides panacisoli</name>
    <dbReference type="NCBI Taxonomy" id="627624"/>
    <lineage>
        <taxon>Bacteria</taxon>
        <taxon>Bacillati</taxon>
        <taxon>Actinomycetota</taxon>
        <taxon>Actinomycetes</taxon>
        <taxon>Propionibacteriales</taxon>
        <taxon>Nocardioidaceae</taxon>
        <taxon>Nocardioides</taxon>
    </lineage>
</organism>
<keyword evidence="5 7" id="KW-0472">Membrane</keyword>
<comment type="caution">
    <text evidence="9">The sequence shown here is derived from an EMBL/GenBank/DDBJ whole genome shotgun (WGS) entry which is preliminary data.</text>
</comment>